<dbReference type="AlphaFoldDB" id="A0A0E0BRE5"/>
<evidence type="ECO:0000313" key="1">
    <source>
        <dbReference type="EnsemblPlants" id="OGLUM12G10050.3"/>
    </source>
</evidence>
<dbReference type="EnsemblPlants" id="OGLUM12G10050.3">
    <property type="protein sequence ID" value="OGLUM12G10050.3"/>
    <property type="gene ID" value="OGLUM12G10050"/>
</dbReference>
<dbReference type="Gramene" id="OGLUM12G10050.3">
    <property type="protein sequence ID" value="OGLUM12G10050.3"/>
    <property type="gene ID" value="OGLUM12G10050"/>
</dbReference>
<sequence length="256" mass="27578">MTTVSKFVHSDFILPTWTAAAGASDSSPPPEPVLLPRVECRCIPAAGAAASSPPPEPPCPVPTSAPSAAAAAAEVRRRGRSGLSVATSADVVLYRGFSQYSTSTLPATTTTTLDALFIRRILQSHAAFLLMMMMCGITNLRRTPVTVEQEGTICAVDVGAEGITLLVKITLLLAINQSSMVLYFFSTLPSIKTRPHVCWSCIGAGAHTSYWHKGHTAEKKETDFNINWHVKQILVFMKIRVFAPIDIHDMCLACAH</sequence>
<keyword evidence="2" id="KW-1185">Reference proteome</keyword>
<dbReference type="HOGENOM" id="CLU_1087314_0_0_1"/>
<organism evidence="1">
    <name type="scientific">Oryza glumipatula</name>
    <dbReference type="NCBI Taxonomy" id="40148"/>
    <lineage>
        <taxon>Eukaryota</taxon>
        <taxon>Viridiplantae</taxon>
        <taxon>Streptophyta</taxon>
        <taxon>Embryophyta</taxon>
        <taxon>Tracheophyta</taxon>
        <taxon>Spermatophyta</taxon>
        <taxon>Magnoliopsida</taxon>
        <taxon>Liliopsida</taxon>
        <taxon>Poales</taxon>
        <taxon>Poaceae</taxon>
        <taxon>BOP clade</taxon>
        <taxon>Oryzoideae</taxon>
        <taxon>Oryzeae</taxon>
        <taxon>Oryzinae</taxon>
        <taxon>Oryza</taxon>
    </lineage>
</organism>
<dbReference type="Proteomes" id="UP000026961">
    <property type="component" value="Chromosome 12"/>
</dbReference>
<dbReference type="Gramene" id="OGLUM12G10050.2">
    <property type="protein sequence ID" value="OGLUM12G10050.2"/>
    <property type="gene ID" value="OGLUM12G10050"/>
</dbReference>
<proteinExistence type="predicted"/>
<accession>A0A0E0BRE5</accession>
<dbReference type="EnsemblPlants" id="OGLUM12G10050.2">
    <property type="protein sequence ID" value="OGLUM12G10050.2"/>
    <property type="gene ID" value="OGLUM12G10050"/>
</dbReference>
<reference evidence="1" key="2">
    <citation type="submission" date="2018-05" db="EMBL/GenBank/DDBJ databases">
        <title>OgluRS3 (Oryza glumaepatula Reference Sequence Version 3).</title>
        <authorList>
            <person name="Zhang J."/>
            <person name="Kudrna D."/>
            <person name="Lee S."/>
            <person name="Talag J."/>
            <person name="Welchert J."/>
            <person name="Wing R.A."/>
        </authorList>
    </citation>
    <scope>NUCLEOTIDE SEQUENCE [LARGE SCALE GENOMIC DNA]</scope>
</reference>
<reference evidence="1" key="1">
    <citation type="submission" date="2015-04" db="UniProtKB">
        <authorList>
            <consortium name="EnsemblPlants"/>
        </authorList>
    </citation>
    <scope>IDENTIFICATION</scope>
</reference>
<name>A0A0E0BRE5_9ORYZ</name>
<evidence type="ECO:0000313" key="2">
    <source>
        <dbReference type="Proteomes" id="UP000026961"/>
    </source>
</evidence>
<protein>
    <submittedName>
        <fullName evidence="1">Uncharacterized protein</fullName>
    </submittedName>
</protein>